<feature type="compositionally biased region" description="Low complexity" evidence="16">
    <location>
        <begin position="391"/>
        <end position="429"/>
    </location>
</feature>
<keyword evidence="8" id="KW-0378">Hydrolase</keyword>
<protein>
    <recommendedName>
        <fullName evidence="4">endo-1,3(4)-beta-glucanase</fullName>
        <ecNumber evidence="4">3.2.1.6</ecNumber>
    </recommendedName>
</protein>
<comment type="caution">
    <text evidence="19">The sequence shown here is derived from an EMBL/GenBank/DDBJ whole genome shotgun (WGS) entry which is preliminary data.</text>
</comment>
<evidence type="ECO:0000256" key="11">
    <source>
        <dbReference type="ARBA" id="ARBA00023180"/>
    </source>
</evidence>
<comment type="subcellular location">
    <subcellularLocation>
        <location evidence="2">Cell membrane</location>
        <topology evidence="2">Lipid-anchor</topology>
        <topology evidence="2">GPI-anchor</topology>
    </subcellularLocation>
</comment>
<dbReference type="Gene3D" id="2.60.120.200">
    <property type="match status" value="1"/>
</dbReference>
<dbReference type="SUPFAM" id="SSF49899">
    <property type="entry name" value="Concanavalin A-like lectins/glucanases"/>
    <property type="match status" value="1"/>
</dbReference>
<keyword evidence="5" id="KW-1003">Cell membrane</keyword>
<keyword evidence="20" id="KW-1185">Reference proteome</keyword>
<keyword evidence="10" id="KW-0472">Membrane</keyword>
<keyword evidence="6" id="KW-0336">GPI-anchor</keyword>
<dbReference type="PROSITE" id="PS51762">
    <property type="entry name" value="GH16_2"/>
    <property type="match status" value="1"/>
</dbReference>
<keyword evidence="15" id="KW-0624">Polysaccharide degradation</keyword>
<dbReference type="GeneID" id="36554669"/>
<dbReference type="VEuPathDB" id="FungiDB:P170DRAFT_413315"/>
<evidence type="ECO:0000256" key="17">
    <source>
        <dbReference type="SAM" id="SignalP"/>
    </source>
</evidence>
<dbReference type="Pfam" id="PF26113">
    <property type="entry name" value="GH16_XgeA"/>
    <property type="match status" value="1"/>
</dbReference>
<accession>A0A2I2G3E8</accession>
<keyword evidence="11" id="KW-0325">Glycoprotein</keyword>
<dbReference type="PANTHER" id="PTHR10963:SF58">
    <property type="entry name" value="ENDO-1,3(4)-BETA-GLUCANASE XGEA"/>
    <property type="match status" value="1"/>
</dbReference>
<evidence type="ECO:0000256" key="13">
    <source>
        <dbReference type="ARBA" id="ARBA00023288"/>
    </source>
</evidence>
<dbReference type="CDD" id="cd02181">
    <property type="entry name" value="GH16_fungal_Lam16A_glucanase"/>
    <property type="match status" value="1"/>
</dbReference>
<dbReference type="GO" id="GO:0098552">
    <property type="term" value="C:side of membrane"/>
    <property type="evidence" value="ECO:0007669"/>
    <property type="project" value="UniProtKB-KW"/>
</dbReference>
<keyword evidence="13" id="KW-0449">Lipoprotein</keyword>
<evidence type="ECO:0000256" key="7">
    <source>
        <dbReference type="ARBA" id="ARBA00022729"/>
    </source>
</evidence>
<evidence type="ECO:0000256" key="8">
    <source>
        <dbReference type="ARBA" id="ARBA00022801"/>
    </source>
</evidence>
<keyword evidence="14" id="KW-0326">Glycosidase</keyword>
<evidence type="ECO:0000256" key="5">
    <source>
        <dbReference type="ARBA" id="ARBA00022475"/>
    </source>
</evidence>
<dbReference type="EC" id="3.2.1.6" evidence="4"/>
<evidence type="ECO:0000313" key="19">
    <source>
        <dbReference type="EMBL" id="PLB47399.1"/>
    </source>
</evidence>
<evidence type="ECO:0000256" key="12">
    <source>
        <dbReference type="ARBA" id="ARBA00023277"/>
    </source>
</evidence>
<evidence type="ECO:0000313" key="20">
    <source>
        <dbReference type="Proteomes" id="UP000234275"/>
    </source>
</evidence>
<evidence type="ECO:0000256" key="15">
    <source>
        <dbReference type="ARBA" id="ARBA00023326"/>
    </source>
</evidence>
<feature type="region of interest" description="Disordered" evidence="16">
    <location>
        <begin position="463"/>
        <end position="620"/>
    </location>
</feature>
<organism evidence="19 20">
    <name type="scientific">Aspergillus steynii IBT 23096</name>
    <dbReference type="NCBI Taxonomy" id="1392250"/>
    <lineage>
        <taxon>Eukaryota</taxon>
        <taxon>Fungi</taxon>
        <taxon>Dikarya</taxon>
        <taxon>Ascomycota</taxon>
        <taxon>Pezizomycotina</taxon>
        <taxon>Eurotiomycetes</taxon>
        <taxon>Eurotiomycetidae</taxon>
        <taxon>Eurotiales</taxon>
        <taxon>Aspergillaceae</taxon>
        <taxon>Aspergillus</taxon>
        <taxon>Aspergillus subgen. Circumdati</taxon>
    </lineage>
</organism>
<feature type="compositionally biased region" description="Low complexity" evidence="16">
    <location>
        <begin position="370"/>
        <end position="383"/>
    </location>
</feature>
<dbReference type="GO" id="GO:0005886">
    <property type="term" value="C:plasma membrane"/>
    <property type="evidence" value="ECO:0007669"/>
    <property type="project" value="UniProtKB-SubCell"/>
</dbReference>
<evidence type="ECO:0000256" key="4">
    <source>
        <dbReference type="ARBA" id="ARBA00012599"/>
    </source>
</evidence>
<dbReference type="Proteomes" id="UP000234275">
    <property type="component" value="Unassembled WGS sequence"/>
</dbReference>
<evidence type="ECO:0000259" key="18">
    <source>
        <dbReference type="PROSITE" id="PS51762"/>
    </source>
</evidence>
<feature type="region of interest" description="Disordered" evidence="16">
    <location>
        <begin position="370"/>
        <end position="429"/>
    </location>
</feature>
<dbReference type="OrthoDB" id="192832at2759"/>
<dbReference type="STRING" id="1392250.A0A2I2G3E8"/>
<evidence type="ECO:0000256" key="3">
    <source>
        <dbReference type="ARBA" id="ARBA00006865"/>
    </source>
</evidence>
<feature type="compositionally biased region" description="Polar residues" evidence="16">
    <location>
        <begin position="463"/>
        <end position="486"/>
    </location>
</feature>
<reference evidence="19 20" key="1">
    <citation type="submission" date="2016-12" db="EMBL/GenBank/DDBJ databases">
        <title>The genomes of Aspergillus section Nigri reveals drivers in fungal speciation.</title>
        <authorList>
            <consortium name="DOE Joint Genome Institute"/>
            <person name="Vesth T.C."/>
            <person name="Nybo J."/>
            <person name="Theobald S."/>
            <person name="Brandl J."/>
            <person name="Frisvad J.C."/>
            <person name="Nielsen K.F."/>
            <person name="Lyhne E.K."/>
            <person name="Kogle M.E."/>
            <person name="Kuo A."/>
            <person name="Riley R."/>
            <person name="Clum A."/>
            <person name="Nolan M."/>
            <person name="Lipzen A."/>
            <person name="Salamov A."/>
            <person name="Henrissat B."/>
            <person name="Wiebenga A."/>
            <person name="De Vries R.P."/>
            <person name="Grigoriev I.V."/>
            <person name="Mortensen U.H."/>
            <person name="Andersen M.R."/>
            <person name="Baker S.E."/>
        </authorList>
    </citation>
    <scope>NUCLEOTIDE SEQUENCE [LARGE SCALE GENOMIC DNA]</scope>
    <source>
        <strain evidence="19 20">IBT 23096</strain>
    </source>
</reference>
<evidence type="ECO:0000256" key="6">
    <source>
        <dbReference type="ARBA" id="ARBA00022622"/>
    </source>
</evidence>
<feature type="chain" id="PRO_5014185324" description="endo-1,3(4)-beta-glucanase" evidence="17">
    <location>
        <begin position="25"/>
        <end position="646"/>
    </location>
</feature>
<feature type="compositionally biased region" description="Gly residues" evidence="16">
    <location>
        <begin position="570"/>
        <end position="589"/>
    </location>
</feature>
<dbReference type="InterPro" id="IPR013320">
    <property type="entry name" value="ConA-like_dom_sf"/>
</dbReference>
<comment type="similarity">
    <text evidence="3">Belongs to the glycosyl hydrolase 16 family.</text>
</comment>
<dbReference type="GO" id="GO:0030245">
    <property type="term" value="P:cellulose catabolic process"/>
    <property type="evidence" value="ECO:0007669"/>
    <property type="project" value="UniProtKB-KW"/>
</dbReference>
<name>A0A2I2G3E8_9EURO</name>
<evidence type="ECO:0000256" key="2">
    <source>
        <dbReference type="ARBA" id="ARBA00004609"/>
    </source>
</evidence>
<feature type="compositionally biased region" description="Low complexity" evidence="16">
    <location>
        <begin position="590"/>
        <end position="620"/>
    </location>
</feature>
<dbReference type="GO" id="GO:0052861">
    <property type="term" value="F:endo-1,3(4)-beta-glucanase activity"/>
    <property type="evidence" value="ECO:0007669"/>
    <property type="project" value="UniProtKB-EC"/>
</dbReference>
<comment type="catalytic activity">
    <reaction evidence="1">
        <text>Endohydrolysis of (1-&gt;3)- or (1-&gt;4)-linkages in beta-D-glucans when the glucose residue whose reducing group is involved in the linkage to be hydrolyzed is itself substituted at C-3.</text>
        <dbReference type="EC" id="3.2.1.6"/>
    </reaction>
</comment>
<feature type="signal peptide" evidence="17">
    <location>
        <begin position="1"/>
        <end position="24"/>
    </location>
</feature>
<dbReference type="FunFam" id="2.60.120.200:FF:000114">
    <property type="entry name" value="Probable endo-1,3(4)-beta-glucanase NFIA_089530"/>
    <property type="match status" value="1"/>
</dbReference>
<dbReference type="InterPro" id="IPR000757">
    <property type="entry name" value="Beta-glucanase-like"/>
</dbReference>
<dbReference type="AlphaFoldDB" id="A0A2I2G3E8"/>
<evidence type="ECO:0000256" key="1">
    <source>
        <dbReference type="ARBA" id="ARBA00000124"/>
    </source>
</evidence>
<dbReference type="EMBL" id="MSFO01000006">
    <property type="protein sequence ID" value="PLB47399.1"/>
    <property type="molecule type" value="Genomic_DNA"/>
</dbReference>
<dbReference type="RefSeq" id="XP_024702701.1">
    <property type="nucleotide sequence ID" value="XM_024846970.1"/>
</dbReference>
<evidence type="ECO:0000256" key="14">
    <source>
        <dbReference type="ARBA" id="ARBA00023295"/>
    </source>
</evidence>
<feature type="domain" description="GH16" evidence="18">
    <location>
        <begin position="38"/>
        <end position="291"/>
    </location>
</feature>
<feature type="compositionally biased region" description="Polar residues" evidence="16">
    <location>
        <begin position="495"/>
        <end position="505"/>
    </location>
</feature>
<evidence type="ECO:0000256" key="9">
    <source>
        <dbReference type="ARBA" id="ARBA00023001"/>
    </source>
</evidence>
<keyword evidence="9" id="KW-0136">Cellulose degradation</keyword>
<evidence type="ECO:0000256" key="16">
    <source>
        <dbReference type="SAM" id="MobiDB-lite"/>
    </source>
</evidence>
<evidence type="ECO:0000256" key="10">
    <source>
        <dbReference type="ARBA" id="ARBA00023136"/>
    </source>
</evidence>
<proteinExistence type="inferred from homology"/>
<feature type="compositionally biased region" description="Low complexity" evidence="16">
    <location>
        <begin position="536"/>
        <end position="547"/>
    </location>
</feature>
<dbReference type="InterPro" id="IPR050546">
    <property type="entry name" value="Glycosyl_Hydrlase_16"/>
</dbReference>
<keyword evidence="12" id="KW-0119">Carbohydrate metabolism</keyword>
<gene>
    <name evidence="19" type="ORF">P170DRAFT_413315</name>
</gene>
<keyword evidence="7 17" id="KW-0732">Signal</keyword>
<dbReference type="PANTHER" id="PTHR10963">
    <property type="entry name" value="GLYCOSYL HYDROLASE-RELATED"/>
    <property type="match status" value="1"/>
</dbReference>
<sequence>MSSRSLLWSVGSLAATSLIAPTVAKGSTGSSGSYQLHESWQGEKFLDYFDFFSGADPTNGFVTYANQSYAESSGLIDITSSGSFYMGVDHKTTLSPEGPGRDSVRIESKKYYDEGLYVIDLQHMPGSICGTWPAFWSVGPDWPHDGEIDIIEGVNKHEANEIVLHTSGSCDVGGDHEMLGDMTSSECGDASGTIGCVVKGNQGSSGDPFNKNGGGVYAMEWTADFLKIWYFARGKVPESITNGKPDSSAFGTPMAHLQGTCDFHERFKSQKFILDTTFCGDWAGGVFGDSGCPVKDPSNPIQSCVSYVAENPEAFKEAYWEINSIKLYQIGTSSNTPAETSSSAASQIESATHAVSQAASTSTTQKAAATTKAASSKSETAVAHTASNPPAAEVTSAAAATTKASGSSSGSSGSPGNTGSSEGSESSRSTIYVTETTTVCALTQGTSLATGIPAGQSSVAAENGASSVAPTAPVSQPAPQGTSGVVPSQVPDTPADSQSQDNVPSAATAPGAQASGPSSVAPVEDSHPSNPPSPPQSITVSSSGVVPAPAPAPTSAPPADETPADEEGSAPGGSPGAGSGSGSESGSGSGVSSNSGSSVNSGFSASSVSPIPSATSPISPLFTGAASKLSLSTTGLLGALALAFLA</sequence>